<comment type="caution">
    <text evidence="2">The sequence shown here is derived from an EMBL/GenBank/DDBJ whole genome shotgun (WGS) entry which is preliminary data.</text>
</comment>
<dbReference type="InterPro" id="IPR002716">
    <property type="entry name" value="PIN_dom"/>
</dbReference>
<accession>A0AAJ1TIQ2</accession>
<dbReference type="AlphaFoldDB" id="A0AAJ1TIQ2"/>
<dbReference type="RefSeq" id="WP_230364851.1">
    <property type="nucleotide sequence ID" value="NZ_JAJALK010000001.1"/>
</dbReference>
<dbReference type="SUPFAM" id="SSF88723">
    <property type="entry name" value="PIN domain-like"/>
    <property type="match status" value="1"/>
</dbReference>
<evidence type="ECO:0000313" key="2">
    <source>
        <dbReference type="EMBL" id="MDQ0541745.1"/>
    </source>
</evidence>
<name>A0AAJ1TIQ2_9HYPH</name>
<dbReference type="Gene3D" id="3.40.50.1010">
    <property type="entry name" value="5'-nuclease"/>
    <property type="match status" value="1"/>
</dbReference>
<proteinExistence type="predicted"/>
<dbReference type="CDD" id="cd18683">
    <property type="entry name" value="PIN_VapC-like"/>
    <property type="match status" value="1"/>
</dbReference>
<protein>
    <submittedName>
        <fullName evidence="2">Nucleic-acid-binding protein</fullName>
    </submittedName>
</protein>
<dbReference type="Pfam" id="PF01850">
    <property type="entry name" value="PIN"/>
    <property type="match status" value="1"/>
</dbReference>
<reference evidence="2" key="1">
    <citation type="submission" date="2023-07" db="EMBL/GenBank/DDBJ databases">
        <title>Genomic Encyclopedia of Type Strains, Phase IV (KMG-IV): sequencing the most valuable type-strain genomes for metagenomic binning, comparative biology and taxonomic classification.</title>
        <authorList>
            <person name="Goeker M."/>
        </authorList>
    </citation>
    <scope>NUCLEOTIDE SEQUENCE</scope>
    <source>
        <strain evidence="2">DSM 19569</strain>
    </source>
</reference>
<dbReference type="Proteomes" id="UP001223420">
    <property type="component" value="Unassembled WGS sequence"/>
</dbReference>
<organism evidence="2 3">
    <name type="scientific">Methylobacterium brachiatum</name>
    <dbReference type="NCBI Taxonomy" id="269660"/>
    <lineage>
        <taxon>Bacteria</taxon>
        <taxon>Pseudomonadati</taxon>
        <taxon>Pseudomonadota</taxon>
        <taxon>Alphaproteobacteria</taxon>
        <taxon>Hyphomicrobiales</taxon>
        <taxon>Methylobacteriaceae</taxon>
        <taxon>Methylobacterium</taxon>
    </lineage>
</organism>
<dbReference type="EMBL" id="JAUSWL010000001">
    <property type="protein sequence ID" value="MDQ0541745.1"/>
    <property type="molecule type" value="Genomic_DNA"/>
</dbReference>
<feature type="domain" description="PIN" evidence="1">
    <location>
        <begin position="4"/>
        <end position="125"/>
    </location>
</feature>
<evidence type="ECO:0000259" key="1">
    <source>
        <dbReference type="Pfam" id="PF01850"/>
    </source>
</evidence>
<dbReference type="InterPro" id="IPR029060">
    <property type="entry name" value="PIN-like_dom_sf"/>
</dbReference>
<sequence>MIGLDTNVLLRWLVDETVWPDDTPEQTVLATEALSRRDAQFFVNAVVLAETVWILARPLRQKKPALVSVIRRLLNASNVFVDHREAAEVALSAWAGGRGDFADHLIRAINRSAGCKTTLTFDRRAEPADAFTQLRREP</sequence>
<evidence type="ECO:0000313" key="3">
    <source>
        <dbReference type="Proteomes" id="UP001223420"/>
    </source>
</evidence>
<gene>
    <name evidence="2" type="ORF">QO001_000653</name>
</gene>